<organism evidence="1 2">
    <name type="scientific">Sphingobium rhizovicinum</name>
    <dbReference type="NCBI Taxonomy" id="432308"/>
    <lineage>
        <taxon>Bacteria</taxon>
        <taxon>Pseudomonadati</taxon>
        <taxon>Pseudomonadota</taxon>
        <taxon>Alphaproteobacteria</taxon>
        <taxon>Sphingomonadales</taxon>
        <taxon>Sphingomonadaceae</taxon>
        <taxon>Sphingobium</taxon>
    </lineage>
</organism>
<sequence>MARPDPTFNGVSAAVIVGRDLWLGSYQADRIAVARAALNFIFHCMYQFVHFACRAI</sequence>
<evidence type="ECO:0000313" key="1">
    <source>
        <dbReference type="EMBL" id="MFC3444497.1"/>
    </source>
</evidence>
<dbReference type="Proteomes" id="UP001595681">
    <property type="component" value="Unassembled WGS sequence"/>
</dbReference>
<accession>A0ABV7NQ92</accession>
<dbReference type="RefSeq" id="WP_380799400.1">
    <property type="nucleotide sequence ID" value="NZ_JBHRVU010000007.1"/>
</dbReference>
<keyword evidence="2" id="KW-1185">Reference proteome</keyword>
<dbReference type="EMBL" id="JBHRVU010000007">
    <property type="protein sequence ID" value="MFC3444497.1"/>
    <property type="molecule type" value="Genomic_DNA"/>
</dbReference>
<reference evidence="2" key="1">
    <citation type="journal article" date="2019" name="Int. J. Syst. Evol. Microbiol.">
        <title>The Global Catalogue of Microorganisms (GCM) 10K type strain sequencing project: providing services to taxonomists for standard genome sequencing and annotation.</title>
        <authorList>
            <consortium name="The Broad Institute Genomics Platform"/>
            <consortium name="The Broad Institute Genome Sequencing Center for Infectious Disease"/>
            <person name="Wu L."/>
            <person name="Ma J."/>
        </authorList>
    </citation>
    <scope>NUCLEOTIDE SEQUENCE [LARGE SCALE GENOMIC DNA]</scope>
    <source>
        <strain evidence="2">CCM 7491</strain>
    </source>
</reference>
<protein>
    <submittedName>
        <fullName evidence="1">Uncharacterized protein</fullName>
    </submittedName>
</protein>
<comment type="caution">
    <text evidence="1">The sequence shown here is derived from an EMBL/GenBank/DDBJ whole genome shotgun (WGS) entry which is preliminary data.</text>
</comment>
<evidence type="ECO:0000313" key="2">
    <source>
        <dbReference type="Proteomes" id="UP001595681"/>
    </source>
</evidence>
<proteinExistence type="predicted"/>
<gene>
    <name evidence="1" type="ORF">ACFOKF_25505</name>
</gene>
<name>A0ABV7NQ92_9SPHN</name>